<feature type="domain" description="DUF362" evidence="1">
    <location>
        <begin position="116"/>
        <end position="347"/>
    </location>
</feature>
<sequence length="632" mass="68880">MKKILSIILGMILMTANITVFTEAGIFPEHEPYGKGVGAKPGRVVWSHGKDSVNWDGNGYWWNPDNFNESTIQNMVNSAIAELGGVSSAADGWNALFANRNEKNGESGGYKPGEKIAIKANINGSAVMDDDTSGETKMSYTNPVLLKTLLISLVREAGIAPSDITVYDVSRLFPDYMTEMCSEGILQGVNFVNRQNGIADTNAPIQWSYEFSGKVNYLPTCVTEAKYMINLANLKGHSYGITLCGKNHFGSFINGNTMRPPEGANLHQWLTKNEMGIYSPLVDLMANKHLGEKTVLYMLDAIICATSEGASITGDNSKWQQAPFYNDYTSSIFVSQDPVAIDSVGADFLTNEPTVVNNNSSARNASVENYLHEAGLVSAAPSGTVYTNSFGKAADNLGVHEHWNNPTDKQYSRNLGKDEGIELVAVKIGSEPELSIEDGKITVTNATENGTLIVVFYKNGILTGVRTCKGTNKIEFDIKSAINDDLADATDLKAFYWDLRTISPLCNLLPLTLSNITDSNKIVLTVNDKTFTATLEKNETAAALKTLLPMAFDMSELNGNEKYYYMPQNLPSNAERVSTIHEGDIMLYGSNCLVIFYETFNTSYSYTKIGHIDDTSGLKAAVGSGSVTVTIR</sequence>
<dbReference type="Pfam" id="PF18050">
    <property type="entry name" value="Cyclophil_like2"/>
    <property type="match status" value="1"/>
</dbReference>
<accession>A0A650EPE1</accession>
<dbReference type="InterPro" id="IPR041183">
    <property type="entry name" value="Cyclophilin-like"/>
</dbReference>
<name>A0A650EPE1_9FIRM</name>
<gene>
    <name evidence="3" type="ORF">Firmicute1046_2770</name>
</gene>
<evidence type="ECO:0000313" key="3">
    <source>
        <dbReference type="EMBL" id="QGT51201.1"/>
    </source>
</evidence>
<evidence type="ECO:0000259" key="1">
    <source>
        <dbReference type="Pfam" id="PF04015"/>
    </source>
</evidence>
<dbReference type="Pfam" id="PF04015">
    <property type="entry name" value="DUF362"/>
    <property type="match status" value="1"/>
</dbReference>
<dbReference type="InterPro" id="IPR007160">
    <property type="entry name" value="DUF362"/>
</dbReference>
<dbReference type="AlphaFoldDB" id="A0A650EPE1"/>
<organism evidence="3">
    <name type="scientific">uncultured Bacillota bacterium</name>
    <dbReference type="NCBI Taxonomy" id="344338"/>
    <lineage>
        <taxon>Bacteria</taxon>
        <taxon>Bacillati</taxon>
        <taxon>Bacillota</taxon>
        <taxon>environmental samples</taxon>
    </lineage>
</organism>
<dbReference type="Gene3D" id="2.40.100.20">
    <property type="match status" value="1"/>
</dbReference>
<dbReference type="InterPro" id="IPR029000">
    <property type="entry name" value="Cyclophilin-like_dom_sf"/>
</dbReference>
<proteinExistence type="predicted"/>
<evidence type="ECO:0000259" key="2">
    <source>
        <dbReference type="Pfam" id="PF18050"/>
    </source>
</evidence>
<protein>
    <recommendedName>
        <fullName evidence="4">DUF362 domain-containing protein</fullName>
    </recommendedName>
</protein>
<evidence type="ECO:0008006" key="4">
    <source>
        <dbReference type="Google" id="ProtNLM"/>
    </source>
</evidence>
<feature type="domain" description="Cyclophilin-like" evidence="2">
    <location>
        <begin position="524"/>
        <end position="632"/>
    </location>
</feature>
<dbReference type="EMBL" id="MN577573">
    <property type="protein sequence ID" value="QGT51201.1"/>
    <property type="molecule type" value="Genomic_DNA"/>
</dbReference>
<dbReference type="SUPFAM" id="SSF50891">
    <property type="entry name" value="Cyclophilin-like"/>
    <property type="match status" value="1"/>
</dbReference>
<reference evidence="3" key="1">
    <citation type="journal article" date="2020" name="J. ISSAAS">
        <title>Lactobacilli and other gastrointestinal microbiota of Peromyscus leucopus, reservoir host for agents of Lyme disease and other zoonoses in North America.</title>
        <authorList>
            <person name="Milovic A."/>
            <person name="Bassam K."/>
            <person name="Shao H."/>
            <person name="Chatzistamou I."/>
            <person name="Tufts D.M."/>
            <person name="Diuk-Wasser M."/>
            <person name="Barbour A.G."/>
        </authorList>
    </citation>
    <scope>NUCLEOTIDE SEQUENCE</scope>
    <source>
        <strain evidence="3">LL40</strain>
    </source>
</reference>